<evidence type="ECO:0000259" key="2">
    <source>
        <dbReference type="Pfam" id="PF04024"/>
    </source>
</evidence>
<evidence type="ECO:0000313" key="3">
    <source>
        <dbReference type="EMBL" id="PAX08293.1"/>
    </source>
</evidence>
<dbReference type="Pfam" id="PF04024">
    <property type="entry name" value="PspC"/>
    <property type="match status" value="1"/>
</dbReference>
<keyword evidence="1" id="KW-0812">Transmembrane</keyword>
<feature type="transmembrane region" description="Helical" evidence="1">
    <location>
        <begin position="35"/>
        <end position="62"/>
    </location>
</feature>
<keyword evidence="4" id="KW-1185">Reference proteome</keyword>
<gene>
    <name evidence="3" type="ORF">CKY28_12115</name>
</gene>
<comment type="caution">
    <text evidence="3">The sequence shown here is derived from an EMBL/GenBank/DDBJ whole genome shotgun (WGS) entry which is preliminary data.</text>
</comment>
<protein>
    <recommendedName>
        <fullName evidence="2">Phage shock protein PspC N-terminal domain-containing protein</fullName>
    </recommendedName>
</protein>
<dbReference type="InterPro" id="IPR007168">
    <property type="entry name" value="Phageshock_PspC_N"/>
</dbReference>
<keyword evidence="1" id="KW-1133">Transmembrane helix</keyword>
<evidence type="ECO:0000313" key="4">
    <source>
        <dbReference type="Proteomes" id="UP000218151"/>
    </source>
</evidence>
<sequence>MPSPRPSLFARDDTFFGICQGLGEDLRISPDLLRLGLALALFFNPVATIAAYLGLGVIVMIARFAFPVRTAEPAPAQEVLAAPATGNDPDRIELAEAA</sequence>
<dbReference type="Proteomes" id="UP000218151">
    <property type="component" value="Unassembled WGS sequence"/>
</dbReference>
<name>A0A2A2SGG1_9SPHN</name>
<reference evidence="4" key="1">
    <citation type="submission" date="2017-09" db="EMBL/GenBank/DDBJ databases">
        <authorList>
            <person name="Feng G."/>
            <person name="Zhu H."/>
        </authorList>
    </citation>
    <scope>NUCLEOTIDE SEQUENCE [LARGE SCALE GENOMIC DNA]</scope>
    <source>
        <strain evidence="4">1PNM-20</strain>
    </source>
</reference>
<organism evidence="3 4">
    <name type="scientific">Sphingomonas lenta</name>
    <dbReference type="NCBI Taxonomy" id="1141887"/>
    <lineage>
        <taxon>Bacteria</taxon>
        <taxon>Pseudomonadati</taxon>
        <taxon>Pseudomonadota</taxon>
        <taxon>Alphaproteobacteria</taxon>
        <taxon>Sphingomonadales</taxon>
        <taxon>Sphingomonadaceae</taxon>
        <taxon>Sphingomonas</taxon>
    </lineage>
</organism>
<dbReference type="OrthoDB" id="7581438at2"/>
<accession>A0A2A2SGG1</accession>
<dbReference type="RefSeq" id="WP_095998536.1">
    <property type="nucleotide sequence ID" value="NZ_NSLI01000003.1"/>
</dbReference>
<dbReference type="EMBL" id="NSLI01000003">
    <property type="protein sequence ID" value="PAX08293.1"/>
    <property type="molecule type" value="Genomic_DNA"/>
</dbReference>
<keyword evidence="1" id="KW-0472">Membrane</keyword>
<dbReference type="AlphaFoldDB" id="A0A2A2SGG1"/>
<feature type="domain" description="Phage shock protein PspC N-terminal" evidence="2">
    <location>
        <begin position="11"/>
        <end position="59"/>
    </location>
</feature>
<evidence type="ECO:0000256" key="1">
    <source>
        <dbReference type="SAM" id="Phobius"/>
    </source>
</evidence>
<proteinExistence type="predicted"/>